<dbReference type="Pfam" id="PF00089">
    <property type="entry name" value="Trypsin"/>
    <property type="match status" value="1"/>
</dbReference>
<dbReference type="InterPro" id="IPR050430">
    <property type="entry name" value="Peptidase_S1"/>
</dbReference>
<evidence type="ECO:0000256" key="5">
    <source>
        <dbReference type="ARBA" id="ARBA00022825"/>
    </source>
</evidence>
<dbReference type="MEROPS" id="S01.A20"/>
<dbReference type="InterPro" id="IPR009003">
    <property type="entry name" value="Peptidase_S1_PA"/>
</dbReference>
<evidence type="ECO:0000256" key="9">
    <source>
        <dbReference type="SAM" id="SignalP"/>
    </source>
</evidence>
<dbReference type="InterPro" id="IPR043504">
    <property type="entry name" value="Peptidase_S1_PA_chymotrypsin"/>
</dbReference>
<evidence type="ECO:0000256" key="1">
    <source>
        <dbReference type="ARBA" id="ARBA00007664"/>
    </source>
</evidence>
<dbReference type="PROSITE" id="PS50240">
    <property type="entry name" value="TRYPSIN_DOM"/>
    <property type="match status" value="1"/>
</dbReference>
<dbReference type="PROSITE" id="PS00135">
    <property type="entry name" value="TRYPSIN_SER"/>
    <property type="match status" value="1"/>
</dbReference>
<dbReference type="PhylomeDB" id="B4LFV0"/>
<dbReference type="eggNOG" id="KOG3627">
    <property type="taxonomic scope" value="Eukaryota"/>
</dbReference>
<keyword evidence="4 8" id="KW-0378">Hydrolase</keyword>
<keyword evidence="2 8" id="KW-0645">Protease</keyword>
<dbReference type="InterPro" id="IPR018114">
    <property type="entry name" value="TRYPSIN_HIS"/>
</dbReference>
<dbReference type="InterPro" id="IPR033116">
    <property type="entry name" value="TRYPSIN_SER"/>
</dbReference>
<organism evidence="11 12">
    <name type="scientific">Drosophila virilis</name>
    <name type="common">Fruit fly</name>
    <dbReference type="NCBI Taxonomy" id="7244"/>
    <lineage>
        <taxon>Eukaryota</taxon>
        <taxon>Metazoa</taxon>
        <taxon>Ecdysozoa</taxon>
        <taxon>Arthropoda</taxon>
        <taxon>Hexapoda</taxon>
        <taxon>Insecta</taxon>
        <taxon>Pterygota</taxon>
        <taxon>Neoptera</taxon>
        <taxon>Endopterygota</taxon>
        <taxon>Diptera</taxon>
        <taxon>Brachycera</taxon>
        <taxon>Muscomorpha</taxon>
        <taxon>Ephydroidea</taxon>
        <taxon>Drosophilidae</taxon>
        <taxon>Drosophila</taxon>
    </lineage>
</organism>
<dbReference type="InParanoid" id="B4LFV0"/>
<dbReference type="OrthoDB" id="10059102at2759"/>
<keyword evidence="7" id="KW-1015">Disulfide bond</keyword>
<dbReference type="InterPro" id="IPR001314">
    <property type="entry name" value="Peptidase_S1A"/>
</dbReference>
<dbReference type="PANTHER" id="PTHR24276:SF94">
    <property type="entry name" value="AT20289P-RELATED"/>
    <property type="match status" value="1"/>
</dbReference>
<feature type="chain" id="PRO_5002815885" description="Peptidase S1 domain-containing protein" evidence="9">
    <location>
        <begin position="21"/>
        <end position="253"/>
    </location>
</feature>
<dbReference type="STRING" id="7244.B4LFV0"/>
<keyword evidence="3 9" id="KW-0732">Signal</keyword>
<keyword evidence="12" id="KW-1185">Reference proteome</keyword>
<dbReference type="FunFam" id="2.40.10.10:FF:000034">
    <property type="entry name" value="Eupolytin"/>
    <property type="match status" value="1"/>
</dbReference>
<evidence type="ECO:0000256" key="6">
    <source>
        <dbReference type="ARBA" id="ARBA00023145"/>
    </source>
</evidence>
<dbReference type="FunCoup" id="B4LFV0">
    <property type="interactions" value="82"/>
</dbReference>
<keyword evidence="6" id="KW-0865">Zymogen</keyword>
<dbReference type="PANTHER" id="PTHR24276">
    <property type="entry name" value="POLYSERASE-RELATED"/>
    <property type="match status" value="1"/>
</dbReference>
<evidence type="ECO:0000256" key="2">
    <source>
        <dbReference type="ARBA" id="ARBA00022670"/>
    </source>
</evidence>
<evidence type="ECO:0000256" key="8">
    <source>
        <dbReference type="RuleBase" id="RU363034"/>
    </source>
</evidence>
<keyword evidence="5 8" id="KW-0720">Serine protease</keyword>
<dbReference type="SMR" id="B4LFV0"/>
<proteinExistence type="inferred from homology"/>
<evidence type="ECO:0000313" key="11">
    <source>
        <dbReference type="EMBL" id="EDW69327.1"/>
    </source>
</evidence>
<dbReference type="PRINTS" id="PR00722">
    <property type="entry name" value="CHYMOTRYPSIN"/>
</dbReference>
<protein>
    <recommendedName>
        <fullName evidence="10">Peptidase S1 domain-containing protein</fullName>
    </recommendedName>
</protein>
<gene>
    <name evidence="11" type="primary">Dvir\GJ12181</name>
    <name evidence="11" type="ORF">Dvir_GJ12181</name>
</gene>
<evidence type="ECO:0000259" key="10">
    <source>
        <dbReference type="PROSITE" id="PS50240"/>
    </source>
</evidence>
<name>B4LFV0_DROVI</name>
<evidence type="ECO:0000256" key="7">
    <source>
        <dbReference type="ARBA" id="ARBA00023157"/>
    </source>
</evidence>
<dbReference type="SUPFAM" id="SSF50494">
    <property type="entry name" value="Trypsin-like serine proteases"/>
    <property type="match status" value="1"/>
</dbReference>
<dbReference type="PROSITE" id="PS00134">
    <property type="entry name" value="TRYPSIN_HIS"/>
    <property type="match status" value="1"/>
</dbReference>
<feature type="signal peptide" evidence="9">
    <location>
        <begin position="1"/>
        <end position="20"/>
    </location>
</feature>
<dbReference type="GO" id="GO:0004252">
    <property type="term" value="F:serine-type endopeptidase activity"/>
    <property type="evidence" value="ECO:0007669"/>
    <property type="project" value="InterPro"/>
</dbReference>
<dbReference type="HOGENOM" id="CLU_006842_7_1_1"/>
<sequence length="253" mass="27296">MLRTQLLALLLAIALLLAEGAQQLIEPRIVGGYEANISDLKYLVQVVTADEICGGSLITIRWVITAAHCVQRVSLAQLHVYGGTSEQGASNAIHRLVDLVAIPPDFSMKTMNMDVAALYLNQDMVGSNVQTIGLASQPVQPGSRVKVSGWGAVNPGSSETARHVHSVIMPVWSQAACRAAYRGMQHISRSMICAAKPYRRDSCDGDSGGPMVFRGELVGIVSFGYECAGRLPGVYTSVPAIRRWFMDVMAEYS</sequence>
<evidence type="ECO:0000256" key="3">
    <source>
        <dbReference type="ARBA" id="ARBA00022729"/>
    </source>
</evidence>
<evidence type="ECO:0000313" key="12">
    <source>
        <dbReference type="Proteomes" id="UP000008792"/>
    </source>
</evidence>
<dbReference type="GO" id="GO:0006508">
    <property type="term" value="P:proteolysis"/>
    <property type="evidence" value="ECO:0007669"/>
    <property type="project" value="UniProtKB-KW"/>
</dbReference>
<dbReference type="Gene3D" id="2.40.10.10">
    <property type="entry name" value="Trypsin-like serine proteases"/>
    <property type="match status" value="1"/>
</dbReference>
<dbReference type="CDD" id="cd00190">
    <property type="entry name" value="Tryp_SPc"/>
    <property type="match status" value="1"/>
</dbReference>
<dbReference type="OMA" id="YKRDSCD"/>
<dbReference type="AlphaFoldDB" id="B4LFV0"/>
<accession>B4LFV0</accession>
<dbReference type="SMART" id="SM00020">
    <property type="entry name" value="Tryp_SPc"/>
    <property type="match status" value="1"/>
</dbReference>
<dbReference type="EMBL" id="CH940647">
    <property type="protein sequence ID" value="EDW69327.1"/>
    <property type="molecule type" value="Genomic_DNA"/>
</dbReference>
<evidence type="ECO:0000256" key="4">
    <source>
        <dbReference type="ARBA" id="ARBA00022801"/>
    </source>
</evidence>
<reference evidence="11 12" key="1">
    <citation type="journal article" date="2007" name="Nature">
        <title>Evolution of genes and genomes on the Drosophila phylogeny.</title>
        <authorList>
            <consortium name="Drosophila 12 Genomes Consortium"/>
            <person name="Clark A.G."/>
            <person name="Eisen M.B."/>
            <person name="Smith D.R."/>
            <person name="Bergman C.M."/>
            <person name="Oliver B."/>
            <person name="Markow T.A."/>
            <person name="Kaufman T.C."/>
            <person name="Kellis M."/>
            <person name="Gelbart W."/>
            <person name="Iyer V.N."/>
            <person name="Pollard D.A."/>
            <person name="Sackton T.B."/>
            <person name="Larracuente A.M."/>
            <person name="Singh N.D."/>
            <person name="Abad J.P."/>
            <person name="Abt D.N."/>
            <person name="Adryan B."/>
            <person name="Aguade M."/>
            <person name="Akashi H."/>
            <person name="Anderson W.W."/>
            <person name="Aquadro C.F."/>
            <person name="Ardell D.H."/>
            <person name="Arguello R."/>
            <person name="Artieri C.G."/>
            <person name="Barbash D.A."/>
            <person name="Barker D."/>
            <person name="Barsanti P."/>
            <person name="Batterham P."/>
            <person name="Batzoglou S."/>
            <person name="Begun D."/>
            <person name="Bhutkar A."/>
            <person name="Blanco E."/>
            <person name="Bosak S.A."/>
            <person name="Bradley R.K."/>
            <person name="Brand A.D."/>
            <person name="Brent M.R."/>
            <person name="Brooks A.N."/>
            <person name="Brown R.H."/>
            <person name="Butlin R.K."/>
            <person name="Caggese C."/>
            <person name="Calvi B.R."/>
            <person name="Bernardo de Carvalho A."/>
            <person name="Caspi A."/>
            <person name="Castrezana S."/>
            <person name="Celniker S.E."/>
            <person name="Chang J.L."/>
            <person name="Chapple C."/>
            <person name="Chatterji S."/>
            <person name="Chinwalla A."/>
            <person name="Civetta A."/>
            <person name="Clifton S.W."/>
            <person name="Comeron J.M."/>
            <person name="Costello J.C."/>
            <person name="Coyne J.A."/>
            <person name="Daub J."/>
            <person name="David R.G."/>
            <person name="Delcher A.L."/>
            <person name="Delehaunty K."/>
            <person name="Do C.B."/>
            <person name="Ebling H."/>
            <person name="Edwards K."/>
            <person name="Eickbush T."/>
            <person name="Evans J.D."/>
            <person name="Filipski A."/>
            <person name="Findeiss S."/>
            <person name="Freyhult E."/>
            <person name="Fulton L."/>
            <person name="Fulton R."/>
            <person name="Garcia A.C."/>
            <person name="Gardiner A."/>
            <person name="Garfield D.A."/>
            <person name="Garvin B.E."/>
            <person name="Gibson G."/>
            <person name="Gilbert D."/>
            <person name="Gnerre S."/>
            <person name="Godfrey J."/>
            <person name="Good R."/>
            <person name="Gotea V."/>
            <person name="Gravely B."/>
            <person name="Greenberg A.J."/>
            <person name="Griffiths-Jones S."/>
            <person name="Gross S."/>
            <person name="Guigo R."/>
            <person name="Gustafson E.A."/>
            <person name="Haerty W."/>
            <person name="Hahn M.W."/>
            <person name="Halligan D.L."/>
            <person name="Halpern A.L."/>
            <person name="Halter G.M."/>
            <person name="Han M.V."/>
            <person name="Heger A."/>
            <person name="Hillier L."/>
            <person name="Hinrichs A.S."/>
            <person name="Holmes I."/>
            <person name="Hoskins R.A."/>
            <person name="Hubisz M.J."/>
            <person name="Hultmark D."/>
            <person name="Huntley M.A."/>
            <person name="Jaffe D.B."/>
            <person name="Jagadeeshan S."/>
            <person name="Jeck W.R."/>
            <person name="Johnson J."/>
            <person name="Jones C.D."/>
            <person name="Jordan W.C."/>
            <person name="Karpen G.H."/>
            <person name="Kataoka E."/>
            <person name="Keightley P.D."/>
            <person name="Kheradpour P."/>
            <person name="Kirkness E.F."/>
            <person name="Koerich L.B."/>
            <person name="Kristiansen K."/>
            <person name="Kudrna D."/>
            <person name="Kulathinal R.J."/>
            <person name="Kumar S."/>
            <person name="Kwok R."/>
            <person name="Lander E."/>
            <person name="Langley C.H."/>
            <person name="Lapoint R."/>
            <person name="Lazzaro B.P."/>
            <person name="Lee S.J."/>
            <person name="Levesque L."/>
            <person name="Li R."/>
            <person name="Lin C.F."/>
            <person name="Lin M.F."/>
            <person name="Lindblad-Toh K."/>
            <person name="Llopart A."/>
            <person name="Long M."/>
            <person name="Low L."/>
            <person name="Lozovsky E."/>
            <person name="Lu J."/>
            <person name="Luo M."/>
            <person name="Machado C.A."/>
            <person name="Makalowski W."/>
            <person name="Marzo M."/>
            <person name="Matsuda M."/>
            <person name="Matzkin L."/>
            <person name="McAllister B."/>
            <person name="McBride C.S."/>
            <person name="McKernan B."/>
            <person name="McKernan K."/>
            <person name="Mendez-Lago M."/>
            <person name="Minx P."/>
            <person name="Mollenhauer M.U."/>
            <person name="Montooth K."/>
            <person name="Mount S.M."/>
            <person name="Mu X."/>
            <person name="Myers E."/>
            <person name="Negre B."/>
            <person name="Newfeld S."/>
            <person name="Nielsen R."/>
            <person name="Noor M.A."/>
            <person name="O'Grady P."/>
            <person name="Pachter L."/>
            <person name="Papaceit M."/>
            <person name="Parisi M.J."/>
            <person name="Parisi M."/>
            <person name="Parts L."/>
            <person name="Pedersen J.S."/>
            <person name="Pesole G."/>
            <person name="Phillippy A.M."/>
            <person name="Ponting C.P."/>
            <person name="Pop M."/>
            <person name="Porcelli D."/>
            <person name="Powell J.R."/>
            <person name="Prohaska S."/>
            <person name="Pruitt K."/>
            <person name="Puig M."/>
            <person name="Quesneville H."/>
            <person name="Ram K.R."/>
            <person name="Rand D."/>
            <person name="Rasmussen M.D."/>
            <person name="Reed L.K."/>
            <person name="Reenan R."/>
            <person name="Reily A."/>
            <person name="Remington K.A."/>
            <person name="Rieger T.T."/>
            <person name="Ritchie M.G."/>
            <person name="Robin C."/>
            <person name="Rogers Y.H."/>
            <person name="Rohde C."/>
            <person name="Rozas J."/>
            <person name="Rubenfield M.J."/>
            <person name="Ruiz A."/>
            <person name="Russo S."/>
            <person name="Salzberg S.L."/>
            <person name="Sanchez-Gracia A."/>
            <person name="Saranga D.J."/>
            <person name="Sato H."/>
            <person name="Schaeffer S.W."/>
            <person name="Schatz M.C."/>
            <person name="Schlenke T."/>
            <person name="Schwartz R."/>
            <person name="Segarra C."/>
            <person name="Singh R.S."/>
            <person name="Sirot L."/>
            <person name="Sirota M."/>
            <person name="Sisneros N.B."/>
            <person name="Smith C.D."/>
            <person name="Smith T.F."/>
            <person name="Spieth J."/>
            <person name="Stage D.E."/>
            <person name="Stark A."/>
            <person name="Stephan W."/>
            <person name="Strausberg R.L."/>
            <person name="Strempel S."/>
            <person name="Sturgill D."/>
            <person name="Sutton G."/>
            <person name="Sutton G.G."/>
            <person name="Tao W."/>
            <person name="Teichmann S."/>
            <person name="Tobari Y.N."/>
            <person name="Tomimura Y."/>
            <person name="Tsolas J.M."/>
            <person name="Valente V.L."/>
            <person name="Venter E."/>
            <person name="Venter J.C."/>
            <person name="Vicario S."/>
            <person name="Vieira F.G."/>
            <person name="Vilella A.J."/>
            <person name="Villasante A."/>
            <person name="Walenz B."/>
            <person name="Wang J."/>
            <person name="Wasserman M."/>
            <person name="Watts T."/>
            <person name="Wilson D."/>
            <person name="Wilson R.K."/>
            <person name="Wing R.A."/>
            <person name="Wolfner M.F."/>
            <person name="Wong A."/>
            <person name="Wong G.K."/>
            <person name="Wu C.I."/>
            <person name="Wu G."/>
            <person name="Yamamoto D."/>
            <person name="Yang H.P."/>
            <person name="Yang S.P."/>
            <person name="Yorke J.A."/>
            <person name="Yoshida K."/>
            <person name="Zdobnov E."/>
            <person name="Zhang P."/>
            <person name="Zhang Y."/>
            <person name="Zimin A.V."/>
            <person name="Baldwin J."/>
            <person name="Abdouelleil A."/>
            <person name="Abdulkadir J."/>
            <person name="Abebe A."/>
            <person name="Abera B."/>
            <person name="Abreu J."/>
            <person name="Acer S.C."/>
            <person name="Aftuck L."/>
            <person name="Alexander A."/>
            <person name="An P."/>
            <person name="Anderson E."/>
            <person name="Anderson S."/>
            <person name="Arachi H."/>
            <person name="Azer M."/>
            <person name="Bachantsang P."/>
            <person name="Barry A."/>
            <person name="Bayul T."/>
            <person name="Berlin A."/>
            <person name="Bessette D."/>
            <person name="Bloom T."/>
            <person name="Blye J."/>
            <person name="Boguslavskiy L."/>
            <person name="Bonnet C."/>
            <person name="Boukhgalter B."/>
            <person name="Bourzgui I."/>
            <person name="Brown A."/>
            <person name="Cahill P."/>
            <person name="Channer S."/>
            <person name="Cheshatsang Y."/>
            <person name="Chuda L."/>
            <person name="Citroen M."/>
            <person name="Collymore A."/>
            <person name="Cooke P."/>
            <person name="Costello M."/>
            <person name="D'Aco K."/>
            <person name="Daza R."/>
            <person name="De Haan G."/>
            <person name="DeGray S."/>
            <person name="DeMaso C."/>
            <person name="Dhargay N."/>
            <person name="Dooley K."/>
            <person name="Dooley E."/>
            <person name="Doricent M."/>
            <person name="Dorje P."/>
            <person name="Dorjee K."/>
            <person name="Dupes A."/>
            <person name="Elong R."/>
            <person name="Falk J."/>
            <person name="Farina A."/>
            <person name="Faro S."/>
            <person name="Ferguson D."/>
            <person name="Fisher S."/>
            <person name="Foley C.D."/>
            <person name="Franke A."/>
            <person name="Friedrich D."/>
            <person name="Gadbois L."/>
            <person name="Gearin G."/>
            <person name="Gearin C.R."/>
            <person name="Giannoukos G."/>
            <person name="Goode T."/>
            <person name="Graham J."/>
            <person name="Grandbois E."/>
            <person name="Grewal S."/>
            <person name="Gyaltsen K."/>
            <person name="Hafez N."/>
            <person name="Hagos B."/>
            <person name="Hall J."/>
            <person name="Henson C."/>
            <person name="Hollinger A."/>
            <person name="Honan T."/>
            <person name="Huard M.D."/>
            <person name="Hughes L."/>
            <person name="Hurhula B."/>
            <person name="Husby M.E."/>
            <person name="Kamat A."/>
            <person name="Kanga B."/>
            <person name="Kashin S."/>
            <person name="Khazanovich D."/>
            <person name="Kisner P."/>
            <person name="Lance K."/>
            <person name="Lara M."/>
            <person name="Lee W."/>
            <person name="Lennon N."/>
            <person name="Letendre F."/>
            <person name="LeVine R."/>
            <person name="Lipovsky A."/>
            <person name="Liu X."/>
            <person name="Liu J."/>
            <person name="Liu S."/>
            <person name="Lokyitsang T."/>
            <person name="Lokyitsang Y."/>
            <person name="Lubonja R."/>
            <person name="Lui A."/>
            <person name="MacDonald P."/>
            <person name="Magnisalis V."/>
            <person name="Maru K."/>
            <person name="Matthews C."/>
            <person name="McCusker W."/>
            <person name="McDonough S."/>
            <person name="Mehta T."/>
            <person name="Meldrim J."/>
            <person name="Meneus L."/>
            <person name="Mihai O."/>
            <person name="Mihalev A."/>
            <person name="Mihova T."/>
            <person name="Mittelman R."/>
            <person name="Mlenga V."/>
            <person name="Montmayeur A."/>
            <person name="Mulrain L."/>
            <person name="Navidi A."/>
            <person name="Naylor J."/>
            <person name="Negash T."/>
            <person name="Nguyen T."/>
            <person name="Nguyen N."/>
            <person name="Nicol R."/>
            <person name="Norbu C."/>
            <person name="Norbu N."/>
            <person name="Novod N."/>
            <person name="O'Neill B."/>
            <person name="Osman S."/>
            <person name="Markiewicz E."/>
            <person name="Oyono O.L."/>
            <person name="Patti C."/>
            <person name="Phunkhang P."/>
            <person name="Pierre F."/>
            <person name="Priest M."/>
            <person name="Raghuraman S."/>
            <person name="Rege F."/>
            <person name="Reyes R."/>
            <person name="Rise C."/>
            <person name="Rogov P."/>
            <person name="Ross K."/>
            <person name="Ryan E."/>
            <person name="Settipalli S."/>
            <person name="Shea T."/>
            <person name="Sherpa N."/>
            <person name="Shi L."/>
            <person name="Shih D."/>
            <person name="Sparrow T."/>
            <person name="Spaulding J."/>
            <person name="Stalker J."/>
            <person name="Stange-Thomann N."/>
            <person name="Stavropoulos S."/>
            <person name="Stone C."/>
            <person name="Strader C."/>
            <person name="Tesfaye S."/>
            <person name="Thomson T."/>
            <person name="Thoulutsang Y."/>
            <person name="Thoulutsang D."/>
            <person name="Topham K."/>
            <person name="Topping I."/>
            <person name="Tsamla T."/>
            <person name="Vassiliev H."/>
            <person name="Vo A."/>
            <person name="Wangchuk T."/>
            <person name="Wangdi T."/>
            <person name="Weiand M."/>
            <person name="Wilkinson J."/>
            <person name="Wilson A."/>
            <person name="Yadav S."/>
            <person name="Young G."/>
            <person name="Yu Q."/>
            <person name="Zembek L."/>
            <person name="Zhong D."/>
            <person name="Zimmer A."/>
            <person name="Zwirko Z."/>
            <person name="Jaffe D.B."/>
            <person name="Alvarez P."/>
            <person name="Brockman W."/>
            <person name="Butler J."/>
            <person name="Chin C."/>
            <person name="Gnerre S."/>
            <person name="Grabherr M."/>
            <person name="Kleber M."/>
            <person name="Mauceli E."/>
            <person name="MacCallum I."/>
        </authorList>
    </citation>
    <scope>NUCLEOTIDE SEQUENCE [LARGE SCALE GENOMIC DNA]</scope>
    <source>
        <strain evidence="12">Tucson 15010-1051.87</strain>
    </source>
</reference>
<comment type="similarity">
    <text evidence="1">Belongs to the peptidase S1 family.</text>
</comment>
<feature type="domain" description="Peptidase S1" evidence="10">
    <location>
        <begin position="29"/>
        <end position="250"/>
    </location>
</feature>
<dbReference type="Proteomes" id="UP000008792">
    <property type="component" value="Unassembled WGS sequence"/>
</dbReference>
<dbReference type="InterPro" id="IPR001254">
    <property type="entry name" value="Trypsin_dom"/>
</dbReference>